<proteinExistence type="inferred from homology"/>
<accession>A0A1I1TII7</accession>
<evidence type="ECO:0000256" key="3">
    <source>
        <dbReference type="ARBA" id="ARBA00022795"/>
    </source>
</evidence>
<protein>
    <submittedName>
        <fullName evidence="4">Flagella synthesis protein FlgN</fullName>
    </submittedName>
</protein>
<evidence type="ECO:0000313" key="5">
    <source>
        <dbReference type="Proteomes" id="UP000243950"/>
    </source>
</evidence>
<dbReference type="GO" id="GO:0044780">
    <property type="term" value="P:bacterial-type flagellum assembly"/>
    <property type="evidence" value="ECO:0007669"/>
    <property type="project" value="InterPro"/>
</dbReference>
<organism evidence="4 5">
    <name type="scientific">Pseudomonas straminea</name>
    <dbReference type="NCBI Taxonomy" id="47882"/>
    <lineage>
        <taxon>Bacteria</taxon>
        <taxon>Pseudomonadati</taxon>
        <taxon>Pseudomonadota</taxon>
        <taxon>Gammaproteobacteria</taxon>
        <taxon>Pseudomonadales</taxon>
        <taxon>Pseudomonadaceae</taxon>
        <taxon>Phytopseudomonas</taxon>
    </lineage>
</organism>
<keyword evidence="4" id="KW-0966">Cell projection</keyword>
<dbReference type="Gene3D" id="1.20.58.300">
    <property type="entry name" value="FlgN-like"/>
    <property type="match status" value="1"/>
</dbReference>
<keyword evidence="3" id="KW-1005">Bacterial flagellum biogenesis</keyword>
<dbReference type="Proteomes" id="UP000243950">
    <property type="component" value="Unassembled WGS sequence"/>
</dbReference>
<sequence length="146" mass="16754">MSQRERLLEAMEQDLHQDLDDYVYLRGLMQELRHGLMRCDTDGVHLLNERIQLLLGSAQDRARRRVKVLKAVGLAFDEAGMQAFIALYPTARGRDMQALWTQLGQIAQQCQRLNEVNGQLLASQHEILCQLLEPQRGDGFYCPPAY</sequence>
<keyword evidence="5" id="KW-1185">Reference proteome</keyword>
<evidence type="ECO:0000256" key="1">
    <source>
        <dbReference type="ARBA" id="ARBA00002397"/>
    </source>
</evidence>
<name>A0A1I1TII7_PSEOC</name>
<evidence type="ECO:0000256" key="2">
    <source>
        <dbReference type="ARBA" id="ARBA00007703"/>
    </source>
</evidence>
<gene>
    <name evidence="4" type="ORF">SAMN05216372_102442</name>
</gene>
<dbReference type="EMBL" id="FOMO01000002">
    <property type="protein sequence ID" value="SFD56223.1"/>
    <property type="molecule type" value="Genomic_DNA"/>
</dbReference>
<dbReference type="AlphaFoldDB" id="A0A1I1TII7"/>
<comment type="function">
    <text evidence="1">Required for the efficient initiation of filament assembly.</text>
</comment>
<comment type="similarity">
    <text evidence="2">Belongs to the FlgN family.</text>
</comment>
<dbReference type="RefSeq" id="WP_244154125.1">
    <property type="nucleotide sequence ID" value="NZ_BSSG01000002.1"/>
</dbReference>
<reference evidence="5" key="1">
    <citation type="submission" date="2016-10" db="EMBL/GenBank/DDBJ databases">
        <authorList>
            <person name="Varghese N."/>
            <person name="Submissions S."/>
        </authorList>
    </citation>
    <scope>NUCLEOTIDE SEQUENCE [LARGE SCALE GENOMIC DNA]</scope>
    <source>
        <strain evidence="5">JCM 2783</strain>
    </source>
</reference>
<dbReference type="Pfam" id="PF05130">
    <property type="entry name" value="FlgN"/>
    <property type="match status" value="1"/>
</dbReference>
<keyword evidence="4" id="KW-0282">Flagellum</keyword>
<dbReference type="InterPro" id="IPR036679">
    <property type="entry name" value="FlgN-like_sf"/>
</dbReference>
<keyword evidence="4" id="KW-0969">Cilium</keyword>
<evidence type="ECO:0000313" key="4">
    <source>
        <dbReference type="EMBL" id="SFD56223.1"/>
    </source>
</evidence>
<dbReference type="InterPro" id="IPR007809">
    <property type="entry name" value="FlgN-like"/>
</dbReference>
<dbReference type="SUPFAM" id="SSF140566">
    <property type="entry name" value="FlgN-like"/>
    <property type="match status" value="1"/>
</dbReference>